<sequence>MNGVSRHIACVLCRDRKVRCNGEQPACEKCRQAGEKCVYLPTCRPNKADLAQKLDTLQQRLGRFLQLHVAPVGARIMMMLGANGGNDDERDVNATGTVTEKAEAYIRKMDNEANCTKTTVPSYFSPPPTMSPASTPRLPLQMPPFGTPPTPTSFTPGLYHPEPRIKWPELLGNDFLYTPLLDSQMQAGGMDGAQLDGHVDGTDLSEHARSSSSISIPSLREIRELSSALYTTDRVARVCDTCNAATAELEAYCMTAFSAHSDIAGISLALAEYLAWMRKGANLKTDNIASMLETLEFRAREVHEIAEARPWAAWRNMVVALKPLGRAATRLAELEEDLGRQSAEAGHFFQTEYDIRMTLADQRKSPVMGVGMELGTPLAASSDASGSQMES</sequence>
<reference evidence="1 2" key="1">
    <citation type="journal article" date="2021" name="Nat. Commun.">
        <title>Genetic determinants of endophytism in the Arabidopsis root mycobiome.</title>
        <authorList>
            <person name="Mesny F."/>
            <person name="Miyauchi S."/>
            <person name="Thiergart T."/>
            <person name="Pickel B."/>
            <person name="Atanasova L."/>
            <person name="Karlsson M."/>
            <person name="Huettel B."/>
            <person name="Barry K.W."/>
            <person name="Haridas S."/>
            <person name="Chen C."/>
            <person name="Bauer D."/>
            <person name="Andreopoulos W."/>
            <person name="Pangilinan J."/>
            <person name="LaButti K."/>
            <person name="Riley R."/>
            <person name="Lipzen A."/>
            <person name="Clum A."/>
            <person name="Drula E."/>
            <person name="Henrissat B."/>
            <person name="Kohler A."/>
            <person name="Grigoriev I.V."/>
            <person name="Martin F.M."/>
            <person name="Hacquard S."/>
        </authorList>
    </citation>
    <scope>NUCLEOTIDE SEQUENCE [LARGE SCALE GENOMIC DNA]</scope>
    <source>
        <strain evidence="1 2">MPI-SDFR-AT-0079</strain>
    </source>
</reference>
<evidence type="ECO:0000313" key="2">
    <source>
        <dbReference type="Proteomes" id="UP000724584"/>
    </source>
</evidence>
<accession>A0ACB7PQU2</accession>
<keyword evidence="2" id="KW-1185">Reference proteome</keyword>
<name>A0ACB7PQU2_9PEZI</name>
<dbReference type="Proteomes" id="UP000724584">
    <property type="component" value="Unassembled WGS sequence"/>
</dbReference>
<dbReference type="EMBL" id="JAGIZQ010000001">
    <property type="protein sequence ID" value="KAH6649449.1"/>
    <property type="molecule type" value="Genomic_DNA"/>
</dbReference>
<protein>
    <submittedName>
        <fullName evidence="1">Uncharacterized protein</fullName>
    </submittedName>
</protein>
<organism evidence="1 2">
    <name type="scientific">Chaetomium tenue</name>
    <dbReference type="NCBI Taxonomy" id="1854479"/>
    <lineage>
        <taxon>Eukaryota</taxon>
        <taxon>Fungi</taxon>
        <taxon>Dikarya</taxon>
        <taxon>Ascomycota</taxon>
        <taxon>Pezizomycotina</taxon>
        <taxon>Sordariomycetes</taxon>
        <taxon>Sordariomycetidae</taxon>
        <taxon>Sordariales</taxon>
        <taxon>Chaetomiaceae</taxon>
        <taxon>Chaetomium</taxon>
    </lineage>
</organism>
<gene>
    <name evidence="1" type="ORF">F5144DRAFT_521835</name>
</gene>
<proteinExistence type="predicted"/>
<comment type="caution">
    <text evidence="1">The sequence shown here is derived from an EMBL/GenBank/DDBJ whole genome shotgun (WGS) entry which is preliminary data.</text>
</comment>
<evidence type="ECO:0000313" key="1">
    <source>
        <dbReference type="EMBL" id="KAH6649449.1"/>
    </source>
</evidence>